<evidence type="ECO:0000313" key="2">
    <source>
        <dbReference type="Proteomes" id="UP000027936"/>
    </source>
</evidence>
<comment type="caution">
    <text evidence="1">The sequence shown here is derived from an EMBL/GenBank/DDBJ whole genome shotgun (WGS) entry which is preliminary data.</text>
</comment>
<proteinExistence type="predicted"/>
<gene>
    <name evidence="1" type="ORF">M670_00151</name>
</gene>
<dbReference type="EMBL" id="JJRY01000001">
    <property type="protein sequence ID" value="KEF40135.1"/>
    <property type="molecule type" value="Genomic_DNA"/>
</dbReference>
<protein>
    <submittedName>
        <fullName evidence="1">Uncharacterized protein</fullName>
    </submittedName>
</protein>
<accession>A0A072P3V6</accession>
<dbReference type="AlphaFoldDB" id="A0A072P3V6"/>
<organism evidence="1 2">
    <name type="scientific">Schinkia azotoformans MEV2011</name>
    <dbReference type="NCBI Taxonomy" id="1348973"/>
    <lineage>
        <taxon>Bacteria</taxon>
        <taxon>Bacillati</taxon>
        <taxon>Bacillota</taxon>
        <taxon>Bacilli</taxon>
        <taxon>Bacillales</taxon>
        <taxon>Bacillaceae</taxon>
        <taxon>Calidifontibacillus/Schinkia group</taxon>
        <taxon>Schinkia</taxon>
    </lineage>
</organism>
<reference evidence="1 2" key="1">
    <citation type="submission" date="2014-04" db="EMBL/GenBank/DDBJ databases">
        <title>Draft genome sequence of Bacillus azotoformans MEV2011, a (co-) denitrifying strain unable to grow in the presence of oxygen.</title>
        <authorList>
            <person name="Nielsen M."/>
            <person name="Schreiber L."/>
            <person name="Finster K."/>
            <person name="Schramm A."/>
        </authorList>
    </citation>
    <scope>NUCLEOTIDE SEQUENCE [LARGE SCALE GENOMIC DNA]</scope>
    <source>
        <strain evidence="1 2">MEV2011</strain>
    </source>
</reference>
<dbReference type="PATRIC" id="fig|1348973.3.peg.145"/>
<evidence type="ECO:0000313" key="1">
    <source>
        <dbReference type="EMBL" id="KEF40135.1"/>
    </source>
</evidence>
<name>A0A072P3V6_SCHAZ</name>
<sequence length="55" mass="6238">MLASDLIKQIQEQIHKNGNYEITVSVAYDNKKLIGAIDNIQVFNNGSYIEIRGEQ</sequence>
<dbReference type="RefSeq" id="WP_161773154.1">
    <property type="nucleotide sequence ID" value="NZ_JJRY01000001.1"/>
</dbReference>
<dbReference type="Proteomes" id="UP000027936">
    <property type="component" value="Unassembled WGS sequence"/>
</dbReference>